<reference evidence="2 3" key="1">
    <citation type="journal article" date="2016" name="Nat. Biotechnol.">
        <title>Measurement of bacterial replication rates in microbial communities.</title>
        <authorList>
            <person name="Brown C.T."/>
            <person name="Olm M.R."/>
            <person name="Thomas B.C."/>
            <person name="Banfield J.F."/>
        </authorList>
    </citation>
    <scope>NUCLEOTIDE SEQUENCE [LARGE SCALE GENOMIC DNA]</scope>
    <source>
        <strain evidence="2">45_130</strain>
    </source>
</reference>
<dbReference type="GO" id="GO:0005524">
    <property type="term" value="F:ATP binding"/>
    <property type="evidence" value="ECO:0007669"/>
    <property type="project" value="InterPro"/>
</dbReference>
<accession>A0A854BYD7</accession>
<dbReference type="PANTHER" id="PTHR32182:SF22">
    <property type="entry name" value="ATP-DEPENDENT ENDONUCLEASE, OLD FAMILY-RELATED"/>
    <property type="match status" value="1"/>
</dbReference>
<dbReference type="GO" id="GO:0000731">
    <property type="term" value="P:DNA synthesis involved in DNA repair"/>
    <property type="evidence" value="ECO:0007669"/>
    <property type="project" value="TreeGrafter"/>
</dbReference>
<dbReference type="Pfam" id="PF13304">
    <property type="entry name" value="AAA_21"/>
    <property type="match status" value="1"/>
</dbReference>
<dbReference type="InterPro" id="IPR014555">
    <property type="entry name" value="RecF-like"/>
</dbReference>
<sequence>MINKIVVKGYKSIKEQAVELLPINILIGGNGIGKSNFISIFTLIRNLYEQNLQNYILTKGGADCLLYMGKKETEHIVFDLFFAKRDQEAHNRFIVKLKEAQDSLFIERVETAFNSGGVWHGQLHEANRQESSFKNDYTGQAFYVNSLLREFEVYHFHDTGDRSPMKGKCNVEDNISLKSNGANIAAFLYYLKEKFPKHFARIEKTVASVSPFFDGFNLMPNRLNEQLIQLEWKQAGAVDTYFNAYQLSDGTLRFICLATLLLQPNLPQTIIIDEPELGLHPVAVNKLAALIKKASAKTQIIISTQSVNLVDNFGPQDIIVVDRKDNATVFNRLDAESLDVWLKDYSLGEIWEKNVIGGQPLM</sequence>
<proteinExistence type="predicted"/>
<dbReference type="AlphaFoldDB" id="A0A854BYD7"/>
<comment type="caution">
    <text evidence="2">The sequence shown here is derived from an EMBL/GenBank/DDBJ whole genome shotgun (WGS) entry which is preliminary data.</text>
</comment>
<name>A0A854BYD7_9BACT</name>
<dbReference type="SUPFAM" id="SSF52540">
    <property type="entry name" value="P-loop containing nucleoside triphosphate hydrolases"/>
    <property type="match status" value="1"/>
</dbReference>
<dbReference type="Gene3D" id="3.40.50.300">
    <property type="entry name" value="P-loop containing nucleotide triphosphate hydrolases"/>
    <property type="match status" value="1"/>
</dbReference>
<dbReference type="InterPro" id="IPR003959">
    <property type="entry name" value="ATPase_AAA_core"/>
</dbReference>
<protein>
    <submittedName>
        <fullName evidence="2">ATPase</fullName>
    </submittedName>
</protein>
<evidence type="ECO:0000313" key="3">
    <source>
        <dbReference type="Proteomes" id="UP000186685"/>
    </source>
</evidence>
<evidence type="ECO:0000259" key="1">
    <source>
        <dbReference type="Pfam" id="PF13304"/>
    </source>
</evidence>
<dbReference type="GO" id="GO:0006302">
    <property type="term" value="P:double-strand break repair"/>
    <property type="evidence" value="ECO:0007669"/>
    <property type="project" value="TreeGrafter"/>
</dbReference>
<dbReference type="PIRSF" id="PIRSF029347">
    <property type="entry name" value="RecF"/>
    <property type="match status" value="1"/>
</dbReference>
<dbReference type="EMBL" id="MNQR01000027">
    <property type="protein sequence ID" value="OKZ08984.1"/>
    <property type="molecule type" value="Genomic_DNA"/>
</dbReference>
<dbReference type="PANTHER" id="PTHR32182">
    <property type="entry name" value="DNA REPLICATION AND REPAIR PROTEIN RECF"/>
    <property type="match status" value="1"/>
</dbReference>
<dbReference type="Proteomes" id="UP000186685">
    <property type="component" value="Unassembled WGS sequence"/>
</dbReference>
<dbReference type="RefSeq" id="WP_304318880.1">
    <property type="nucleotide sequence ID" value="NZ_CAUBHX010000020.1"/>
</dbReference>
<dbReference type="GO" id="GO:0016887">
    <property type="term" value="F:ATP hydrolysis activity"/>
    <property type="evidence" value="ECO:0007669"/>
    <property type="project" value="InterPro"/>
</dbReference>
<gene>
    <name evidence="2" type="ORF">BHV76_09375</name>
</gene>
<dbReference type="InterPro" id="IPR027417">
    <property type="entry name" value="P-loop_NTPase"/>
</dbReference>
<evidence type="ECO:0000313" key="2">
    <source>
        <dbReference type="EMBL" id="OKZ08984.1"/>
    </source>
</evidence>
<organism evidence="2 3">
    <name type="scientific">Phocaeicola plebeius</name>
    <dbReference type="NCBI Taxonomy" id="310297"/>
    <lineage>
        <taxon>Bacteria</taxon>
        <taxon>Pseudomonadati</taxon>
        <taxon>Bacteroidota</taxon>
        <taxon>Bacteroidia</taxon>
        <taxon>Bacteroidales</taxon>
        <taxon>Bacteroidaceae</taxon>
        <taxon>Phocaeicola</taxon>
    </lineage>
</organism>
<feature type="domain" description="ATPase AAA-type core" evidence="1">
    <location>
        <begin position="23"/>
        <end position="311"/>
    </location>
</feature>
<dbReference type="CDD" id="cd00267">
    <property type="entry name" value="ABC_ATPase"/>
    <property type="match status" value="1"/>
</dbReference>